<proteinExistence type="predicted"/>
<feature type="non-terminal residue" evidence="1">
    <location>
        <position position="88"/>
    </location>
</feature>
<accession>A0A8J2T1M6</accession>
<comment type="caution">
    <text evidence="1">The sequence shown here is derived from an EMBL/GenBank/DDBJ whole genome shotgun (WGS) entry which is preliminary data.</text>
</comment>
<evidence type="ECO:0000313" key="1">
    <source>
        <dbReference type="EMBL" id="CAH0379372.1"/>
    </source>
</evidence>
<protein>
    <submittedName>
        <fullName evidence="1">Uncharacterized protein</fullName>
    </submittedName>
</protein>
<dbReference type="Proteomes" id="UP000789595">
    <property type="component" value="Unassembled WGS sequence"/>
</dbReference>
<organism evidence="1 2">
    <name type="scientific">Pelagomonas calceolata</name>
    <dbReference type="NCBI Taxonomy" id="35677"/>
    <lineage>
        <taxon>Eukaryota</taxon>
        <taxon>Sar</taxon>
        <taxon>Stramenopiles</taxon>
        <taxon>Ochrophyta</taxon>
        <taxon>Pelagophyceae</taxon>
        <taxon>Pelagomonadales</taxon>
        <taxon>Pelagomonadaceae</taxon>
        <taxon>Pelagomonas</taxon>
    </lineage>
</organism>
<keyword evidence="2" id="KW-1185">Reference proteome</keyword>
<evidence type="ECO:0000313" key="2">
    <source>
        <dbReference type="Proteomes" id="UP000789595"/>
    </source>
</evidence>
<dbReference type="AlphaFoldDB" id="A0A8J2T1M6"/>
<gene>
    <name evidence="1" type="ORF">PECAL_6P09900</name>
</gene>
<dbReference type="EMBL" id="CAKKNE010000006">
    <property type="protein sequence ID" value="CAH0379372.1"/>
    <property type="molecule type" value="Genomic_DNA"/>
</dbReference>
<name>A0A8J2T1M6_9STRA</name>
<sequence>MPSWRCNRVRIGPNKFPPEIAIDAPTANIAASRCRGCFSGHYEHIGGAWDHHRPRVVPFPKRVKKTWPSTAYSFAPPDPFVPIQVPTP</sequence>
<reference evidence="1" key="1">
    <citation type="submission" date="2021-11" db="EMBL/GenBank/DDBJ databases">
        <authorList>
            <consortium name="Genoscope - CEA"/>
            <person name="William W."/>
        </authorList>
    </citation>
    <scope>NUCLEOTIDE SEQUENCE</scope>
</reference>